<evidence type="ECO:0000259" key="2">
    <source>
        <dbReference type="Pfam" id="PF13889"/>
    </source>
</evidence>
<comment type="caution">
    <text evidence="3">The sequence shown here is derived from an EMBL/GenBank/DDBJ whole genome shotgun (WGS) entry which is preliminary data.</text>
</comment>
<feature type="region of interest" description="Disordered" evidence="1">
    <location>
        <begin position="45"/>
        <end position="66"/>
    </location>
</feature>
<keyword evidence="4" id="KW-1185">Reference proteome</keyword>
<dbReference type="AlphaFoldDB" id="A0AAE0LBB9"/>
<dbReference type="PANTHER" id="PTHR13199:SF11">
    <property type="entry name" value="PROTEIN ATOSSA"/>
    <property type="match status" value="1"/>
</dbReference>
<name>A0AAE0LBB9_9CHLO</name>
<dbReference type="Proteomes" id="UP001190700">
    <property type="component" value="Unassembled WGS sequence"/>
</dbReference>
<dbReference type="PANTHER" id="PTHR13199">
    <property type="entry name" value="GH03947P"/>
    <property type="match status" value="1"/>
</dbReference>
<dbReference type="EMBL" id="LGRX02005372">
    <property type="protein sequence ID" value="KAK3278584.1"/>
    <property type="molecule type" value="Genomic_DNA"/>
</dbReference>
<evidence type="ECO:0000256" key="1">
    <source>
        <dbReference type="SAM" id="MobiDB-lite"/>
    </source>
</evidence>
<gene>
    <name evidence="3" type="ORF">CYMTET_13489</name>
</gene>
<protein>
    <recommendedName>
        <fullName evidence="2">Atos-like C-terminal domain-containing protein</fullName>
    </recommendedName>
</protein>
<sequence length="220" mass="24481">MAVLAVQAGCGSPAKRRLPFTAMYFPDLGRQAPPYCAYIHLDGKGGASQEDQERGPARPTKAASRYRVPKKGQLQLVLSNPEGTPVHTFLASYDLEHLRPRSKTFLRQKTTAFPKQAKQMTIEDDGFLETQRMLKCTEVGKKVKSGSLRYAMQVRFACLPVKRSSKVDAGNGLEDADESRLYIYDCIRVIFAHQQADNDSEFLQTETCPCGDGLLSETEN</sequence>
<evidence type="ECO:0000313" key="3">
    <source>
        <dbReference type="EMBL" id="KAK3278584.1"/>
    </source>
</evidence>
<evidence type="ECO:0000313" key="4">
    <source>
        <dbReference type="Proteomes" id="UP001190700"/>
    </source>
</evidence>
<dbReference type="InterPro" id="IPR051506">
    <property type="entry name" value="ATOS_Transcription_Regulators"/>
</dbReference>
<dbReference type="InterPro" id="IPR033473">
    <property type="entry name" value="Atos-like_C"/>
</dbReference>
<proteinExistence type="predicted"/>
<reference evidence="3 4" key="1">
    <citation type="journal article" date="2015" name="Genome Biol. Evol.">
        <title>Comparative Genomics of a Bacterivorous Green Alga Reveals Evolutionary Causalities and Consequences of Phago-Mixotrophic Mode of Nutrition.</title>
        <authorList>
            <person name="Burns J.A."/>
            <person name="Paasch A."/>
            <person name="Narechania A."/>
            <person name="Kim E."/>
        </authorList>
    </citation>
    <scope>NUCLEOTIDE SEQUENCE [LARGE SCALE GENOMIC DNA]</scope>
    <source>
        <strain evidence="3 4">PLY_AMNH</strain>
    </source>
</reference>
<feature type="domain" description="Atos-like C-terminal" evidence="2">
    <location>
        <begin position="148"/>
        <end position="207"/>
    </location>
</feature>
<dbReference type="Pfam" id="PF13889">
    <property type="entry name" value="Chromosome_seg"/>
    <property type="match status" value="1"/>
</dbReference>
<accession>A0AAE0LBB9</accession>
<organism evidence="3 4">
    <name type="scientific">Cymbomonas tetramitiformis</name>
    <dbReference type="NCBI Taxonomy" id="36881"/>
    <lineage>
        <taxon>Eukaryota</taxon>
        <taxon>Viridiplantae</taxon>
        <taxon>Chlorophyta</taxon>
        <taxon>Pyramimonadophyceae</taxon>
        <taxon>Pyramimonadales</taxon>
        <taxon>Pyramimonadaceae</taxon>
        <taxon>Cymbomonas</taxon>
    </lineage>
</organism>